<keyword evidence="2" id="KW-1185">Reference proteome</keyword>
<sequence length="176" mass="19764">MNSCSSIDNVLAHMNGEKLLSDFTSGELLRIPLDYLLKHAKSFELLDARVVPAGVPLVMVDKTGLEHGRPLIADCHAPPSHPAANITFFVNDEKKLETPAIEKAAAIMLNDHIQPNENNNVDMELNKLKQAVETVKKEILKPDKIKRKSWMTTEILNLIEERRQNKGNPTENKRVP</sequence>
<protein>
    <submittedName>
        <fullName evidence="1">Uncharacterized protein</fullName>
    </submittedName>
</protein>
<dbReference type="EMBL" id="OU892278">
    <property type="protein sequence ID" value="CAG9764527.1"/>
    <property type="molecule type" value="Genomic_DNA"/>
</dbReference>
<name>A0A9N9QM61_9CUCU</name>
<accession>A0A9N9QM61</accession>
<gene>
    <name evidence="1" type="ORF">CEUTPL_LOCUS5166</name>
</gene>
<dbReference type="Proteomes" id="UP001152799">
    <property type="component" value="Chromosome 2"/>
</dbReference>
<evidence type="ECO:0000313" key="2">
    <source>
        <dbReference type="Proteomes" id="UP001152799"/>
    </source>
</evidence>
<dbReference type="OrthoDB" id="6772903at2759"/>
<dbReference type="AlphaFoldDB" id="A0A9N9QM61"/>
<proteinExistence type="predicted"/>
<reference evidence="1" key="1">
    <citation type="submission" date="2022-01" db="EMBL/GenBank/DDBJ databases">
        <authorList>
            <person name="King R."/>
        </authorList>
    </citation>
    <scope>NUCLEOTIDE SEQUENCE</scope>
</reference>
<organism evidence="1 2">
    <name type="scientific">Ceutorhynchus assimilis</name>
    <name type="common">cabbage seed weevil</name>
    <dbReference type="NCBI Taxonomy" id="467358"/>
    <lineage>
        <taxon>Eukaryota</taxon>
        <taxon>Metazoa</taxon>
        <taxon>Ecdysozoa</taxon>
        <taxon>Arthropoda</taxon>
        <taxon>Hexapoda</taxon>
        <taxon>Insecta</taxon>
        <taxon>Pterygota</taxon>
        <taxon>Neoptera</taxon>
        <taxon>Endopterygota</taxon>
        <taxon>Coleoptera</taxon>
        <taxon>Polyphaga</taxon>
        <taxon>Cucujiformia</taxon>
        <taxon>Curculionidae</taxon>
        <taxon>Ceutorhynchinae</taxon>
        <taxon>Ceutorhynchus</taxon>
    </lineage>
</organism>
<evidence type="ECO:0000313" key="1">
    <source>
        <dbReference type="EMBL" id="CAG9764527.1"/>
    </source>
</evidence>